<comment type="cofactor">
    <cofactor evidence="1">
        <name>Ca(2+)</name>
        <dbReference type="ChEBI" id="CHEBI:29108"/>
    </cofactor>
</comment>
<reference evidence="8 9" key="1">
    <citation type="submission" date="2023-04" db="EMBL/GenBank/DDBJ databases">
        <title>A novel bacteria isolated from coastal sediment.</title>
        <authorList>
            <person name="Liu X.-J."/>
            <person name="Du Z.-J."/>
        </authorList>
    </citation>
    <scope>NUCLEOTIDE SEQUENCE [LARGE SCALE GENOMIC DNA]</scope>
    <source>
        <strain evidence="8 9">SDUM461004</strain>
    </source>
</reference>
<evidence type="ECO:0000313" key="9">
    <source>
        <dbReference type="Proteomes" id="UP001243717"/>
    </source>
</evidence>
<evidence type="ECO:0000256" key="4">
    <source>
        <dbReference type="ARBA" id="ARBA00022729"/>
    </source>
</evidence>
<evidence type="ECO:0000256" key="3">
    <source>
        <dbReference type="ARBA" id="ARBA00022723"/>
    </source>
</evidence>
<feature type="domain" description="Sulfatase N-terminal" evidence="7">
    <location>
        <begin position="37"/>
        <end position="391"/>
    </location>
</feature>
<keyword evidence="5" id="KW-0378">Hydrolase</keyword>
<dbReference type="InterPro" id="IPR017850">
    <property type="entry name" value="Alkaline_phosphatase_core_sf"/>
</dbReference>
<keyword evidence="6" id="KW-0106">Calcium</keyword>
<evidence type="ECO:0000256" key="2">
    <source>
        <dbReference type="ARBA" id="ARBA00008779"/>
    </source>
</evidence>
<keyword evidence="9" id="KW-1185">Reference proteome</keyword>
<evidence type="ECO:0000256" key="6">
    <source>
        <dbReference type="ARBA" id="ARBA00022837"/>
    </source>
</evidence>
<dbReference type="SUPFAM" id="SSF53649">
    <property type="entry name" value="Alkaline phosphatase-like"/>
    <property type="match status" value="1"/>
</dbReference>
<keyword evidence="4" id="KW-0732">Signal</keyword>
<dbReference type="InterPro" id="IPR000917">
    <property type="entry name" value="Sulfatase_N"/>
</dbReference>
<dbReference type="PROSITE" id="PS00523">
    <property type="entry name" value="SULFATASE_1"/>
    <property type="match status" value="1"/>
</dbReference>
<organism evidence="8 9">
    <name type="scientific">Thalassobacterium sedimentorum</name>
    <dbReference type="NCBI Taxonomy" id="3041258"/>
    <lineage>
        <taxon>Bacteria</taxon>
        <taxon>Pseudomonadati</taxon>
        <taxon>Verrucomicrobiota</taxon>
        <taxon>Opitutia</taxon>
        <taxon>Puniceicoccales</taxon>
        <taxon>Coraliomargaritaceae</taxon>
        <taxon>Thalassobacterium</taxon>
    </lineage>
</organism>
<dbReference type="Pfam" id="PF00884">
    <property type="entry name" value="Sulfatase"/>
    <property type="match status" value="1"/>
</dbReference>
<evidence type="ECO:0000256" key="1">
    <source>
        <dbReference type="ARBA" id="ARBA00001913"/>
    </source>
</evidence>
<dbReference type="Proteomes" id="UP001243717">
    <property type="component" value="Unassembled WGS sequence"/>
</dbReference>
<evidence type="ECO:0000259" key="7">
    <source>
        <dbReference type="Pfam" id="PF00884"/>
    </source>
</evidence>
<protein>
    <submittedName>
        <fullName evidence="8">Sulfatase</fullName>
    </submittedName>
</protein>
<dbReference type="Gene3D" id="3.40.720.10">
    <property type="entry name" value="Alkaline Phosphatase, subunit A"/>
    <property type="match status" value="1"/>
</dbReference>
<comment type="caution">
    <text evidence="8">The sequence shown here is derived from an EMBL/GenBank/DDBJ whole genome shotgun (WGS) entry which is preliminary data.</text>
</comment>
<keyword evidence="3" id="KW-0479">Metal-binding</keyword>
<dbReference type="PANTHER" id="PTHR45953">
    <property type="entry name" value="IDURONATE 2-SULFATASE"/>
    <property type="match status" value="1"/>
</dbReference>
<sequence>MIGKIKQGSFVSLRRLLECALLMIGCLPLCSHMRQTNVVLVMVDDLRPLLSSYGDPHAQTPNFDRLAERGVVMSNAYSQISLCAPSRASILTGLRPDTLECYVNEDQFRDARPDAVTLPEAFSSQGYRTISIGKVFDARNRDSSVWDVELLPSHKKSIYALQQNREIYQKNSREYQATRADERQGMWLVGPAYEAASLDALQYYDGRIVSQAIHQLRNNQNQPFFLSVGFIKPHLPFTCPLEYWDLYDRDQFDLPLPRQRPVYAPALPYHEGFELRLYDGIPHQAMLSDELTRTLMHGYYACVSFVDAMLGRLIDEIDRLDLAANTIIVVTGDHGYHLGEKELWCKFTAFREASHTPLLVIDPNSARKGEVSAGLVELVDLFPTICELAGVSMPDDLEGTSFVPLLKEPERAWKDAVYSLAGRGAGWKGVIGRSMRTANFSYVEWRHRLSGELCLRELYDLREDPAETINLIDDPRYSDVLFELASAHRAGWLEHVPSVDL</sequence>
<dbReference type="InterPro" id="IPR024607">
    <property type="entry name" value="Sulfatase_CS"/>
</dbReference>
<accession>A0ABU1AFT5</accession>
<proteinExistence type="inferred from homology"/>
<dbReference type="PANTHER" id="PTHR45953:SF1">
    <property type="entry name" value="IDURONATE 2-SULFATASE"/>
    <property type="match status" value="1"/>
</dbReference>
<evidence type="ECO:0000313" key="8">
    <source>
        <dbReference type="EMBL" id="MDQ8193691.1"/>
    </source>
</evidence>
<dbReference type="InterPro" id="IPR035874">
    <property type="entry name" value="IDS"/>
</dbReference>
<dbReference type="CDD" id="cd16030">
    <property type="entry name" value="iduronate-2-sulfatase"/>
    <property type="match status" value="1"/>
</dbReference>
<name>A0ABU1AFT5_9BACT</name>
<dbReference type="EMBL" id="JARXIC010000005">
    <property type="protein sequence ID" value="MDQ8193691.1"/>
    <property type="molecule type" value="Genomic_DNA"/>
</dbReference>
<evidence type="ECO:0000256" key="5">
    <source>
        <dbReference type="ARBA" id="ARBA00022801"/>
    </source>
</evidence>
<comment type="similarity">
    <text evidence="2">Belongs to the sulfatase family.</text>
</comment>
<gene>
    <name evidence="8" type="ORF">QEH59_04610</name>
</gene>